<dbReference type="PANTHER" id="PTHR21573">
    <property type="entry name" value="ER MEMBRANE PROTEIN COMPLEX SUBUNIT 1"/>
    <property type="match status" value="1"/>
</dbReference>
<evidence type="ECO:0000313" key="12">
    <source>
        <dbReference type="Proteomes" id="UP000000600"/>
    </source>
</evidence>
<dbReference type="AlphaFoldDB" id="A0E6E8"/>
<comment type="subcellular location">
    <subcellularLocation>
        <location evidence="1">Endoplasmic reticulum membrane</location>
        <topology evidence="1">Single-pass type I membrane protein</topology>
    </subcellularLocation>
</comment>
<evidence type="ECO:0000256" key="5">
    <source>
        <dbReference type="ARBA" id="ARBA00022729"/>
    </source>
</evidence>
<dbReference type="EMBL" id="CT868660">
    <property type="protein sequence ID" value="CAK90865.1"/>
    <property type="molecule type" value="Genomic_DNA"/>
</dbReference>
<dbReference type="KEGG" id="ptm:GSPATT00003730001"/>
<feature type="domain" description="ER membrane protein complex subunit 1 C-terminal" evidence="10">
    <location>
        <begin position="117"/>
        <end position="337"/>
    </location>
</feature>
<evidence type="ECO:0000256" key="2">
    <source>
        <dbReference type="ARBA" id="ARBA00007904"/>
    </source>
</evidence>
<evidence type="ECO:0000256" key="7">
    <source>
        <dbReference type="ARBA" id="ARBA00022989"/>
    </source>
</evidence>
<dbReference type="InParanoid" id="A0E6E8"/>
<keyword evidence="12" id="KW-1185">Reference proteome</keyword>
<dbReference type="HOGENOM" id="CLU_814993_0_0_1"/>
<evidence type="ECO:0000256" key="9">
    <source>
        <dbReference type="ARBA" id="ARBA00023180"/>
    </source>
</evidence>
<evidence type="ECO:0000256" key="4">
    <source>
        <dbReference type="ARBA" id="ARBA00022692"/>
    </source>
</evidence>
<organism evidence="11 12">
    <name type="scientific">Paramecium tetraurelia</name>
    <dbReference type="NCBI Taxonomy" id="5888"/>
    <lineage>
        <taxon>Eukaryota</taxon>
        <taxon>Sar</taxon>
        <taxon>Alveolata</taxon>
        <taxon>Ciliophora</taxon>
        <taxon>Intramacronucleata</taxon>
        <taxon>Oligohymenophorea</taxon>
        <taxon>Peniculida</taxon>
        <taxon>Parameciidae</taxon>
        <taxon>Paramecium</taxon>
    </lineage>
</organism>
<comment type="similarity">
    <text evidence="2">Belongs to the EMC1 family.</text>
</comment>
<evidence type="ECO:0000256" key="6">
    <source>
        <dbReference type="ARBA" id="ARBA00022824"/>
    </source>
</evidence>
<sequence length="341" mass="39922">MKKIKSLPILKITITQILKKSFSIEMIMGKIWTITIKEKILLIRSSYQIGQSDPKVANQDDGKVIFKIIDYAYFAILTSDEDSLKLYIVNAKTGKVLFQDVQNEVDLDQYINLVFDDHKVFVTYQNQAKMIFEIWTVEIYHMKRSVHLQKCQSIIISLKIQQINIIMKQNTILFSNSKYIDFLQQVYGFPLGIKYLGITRTRKSLTKKNLLIITTFSQMYQLDRNLVSARRRENSDLDHPFVQLTYRLFNMNSLFIFKVCQLTIKHSISKGFQQNLQIQNPMPFLSFMVLTIITPYKSYDMVQKNFNYDAVILTTVLITLTIQVSQKLIKSSKQVKQFKVN</sequence>
<name>A0E6E8_PARTE</name>
<dbReference type="PANTHER" id="PTHR21573:SF0">
    <property type="entry name" value="ER MEMBRANE PROTEIN COMPLEX SUBUNIT 1"/>
    <property type="match status" value="1"/>
</dbReference>
<protein>
    <recommendedName>
        <fullName evidence="3">ER membrane protein complex subunit 1</fullName>
    </recommendedName>
</protein>
<dbReference type="Proteomes" id="UP000000600">
    <property type="component" value="Unassembled WGS sequence"/>
</dbReference>
<keyword evidence="9" id="KW-0325">Glycoprotein</keyword>
<keyword evidence="5" id="KW-0732">Signal</keyword>
<evidence type="ECO:0000256" key="1">
    <source>
        <dbReference type="ARBA" id="ARBA00004115"/>
    </source>
</evidence>
<dbReference type="Pfam" id="PF07774">
    <property type="entry name" value="EMC1_C"/>
    <property type="match status" value="1"/>
</dbReference>
<dbReference type="RefSeq" id="XP_001458262.1">
    <property type="nucleotide sequence ID" value="XM_001458225.1"/>
</dbReference>
<dbReference type="OrthoDB" id="289016at2759"/>
<dbReference type="eggNOG" id="KOG2103">
    <property type="taxonomic scope" value="Eukaryota"/>
</dbReference>
<dbReference type="GeneID" id="5044047"/>
<reference evidence="11 12" key="1">
    <citation type="journal article" date="2006" name="Nature">
        <title>Global trends of whole-genome duplications revealed by the ciliate Paramecium tetraurelia.</title>
        <authorList>
            <consortium name="Genoscope"/>
            <person name="Aury J.-M."/>
            <person name="Jaillon O."/>
            <person name="Duret L."/>
            <person name="Noel B."/>
            <person name="Jubin C."/>
            <person name="Porcel B.M."/>
            <person name="Segurens B."/>
            <person name="Daubin V."/>
            <person name="Anthouard V."/>
            <person name="Aiach N."/>
            <person name="Arnaiz O."/>
            <person name="Billaut A."/>
            <person name="Beisson J."/>
            <person name="Blanc I."/>
            <person name="Bouhouche K."/>
            <person name="Camara F."/>
            <person name="Duharcourt S."/>
            <person name="Guigo R."/>
            <person name="Gogendeau D."/>
            <person name="Katinka M."/>
            <person name="Keller A.-M."/>
            <person name="Kissmehl R."/>
            <person name="Klotz C."/>
            <person name="Koll F."/>
            <person name="Le Moue A."/>
            <person name="Lepere C."/>
            <person name="Malinsky S."/>
            <person name="Nowacki M."/>
            <person name="Nowak J.K."/>
            <person name="Plattner H."/>
            <person name="Poulain J."/>
            <person name="Ruiz F."/>
            <person name="Serrano V."/>
            <person name="Zagulski M."/>
            <person name="Dessen P."/>
            <person name="Betermier M."/>
            <person name="Weissenbach J."/>
            <person name="Scarpelli C."/>
            <person name="Schachter V."/>
            <person name="Sperling L."/>
            <person name="Meyer E."/>
            <person name="Cohen J."/>
            <person name="Wincker P."/>
        </authorList>
    </citation>
    <scope>NUCLEOTIDE SEQUENCE [LARGE SCALE GENOMIC DNA]</scope>
    <source>
        <strain evidence="11 12">Stock d4-2</strain>
    </source>
</reference>
<dbReference type="STRING" id="5888.A0E6E8"/>
<keyword evidence="8" id="KW-0472">Membrane</keyword>
<proteinExistence type="inferred from homology"/>
<evidence type="ECO:0000256" key="3">
    <source>
        <dbReference type="ARBA" id="ARBA00020824"/>
    </source>
</evidence>
<dbReference type="InterPro" id="IPR011678">
    <property type="entry name" value="EMC1_C"/>
</dbReference>
<accession>A0E6E8</accession>
<evidence type="ECO:0000256" key="8">
    <source>
        <dbReference type="ARBA" id="ARBA00023136"/>
    </source>
</evidence>
<dbReference type="GO" id="GO:0072546">
    <property type="term" value="C:EMC complex"/>
    <property type="evidence" value="ECO:0007669"/>
    <property type="project" value="InterPro"/>
</dbReference>
<keyword evidence="6" id="KW-0256">Endoplasmic reticulum</keyword>
<dbReference type="InterPro" id="IPR026895">
    <property type="entry name" value="EMC1"/>
</dbReference>
<keyword evidence="7" id="KW-1133">Transmembrane helix</keyword>
<evidence type="ECO:0000313" key="11">
    <source>
        <dbReference type="EMBL" id="CAK90865.1"/>
    </source>
</evidence>
<gene>
    <name evidence="11" type="ORF">GSPATT00003730001</name>
</gene>
<keyword evidence="4" id="KW-0812">Transmembrane</keyword>
<evidence type="ECO:0000259" key="10">
    <source>
        <dbReference type="Pfam" id="PF07774"/>
    </source>
</evidence>